<keyword evidence="2 5" id="KW-0489">Methyltransferase</keyword>
<dbReference type="EMBL" id="FWZU01000010">
    <property type="protein sequence ID" value="SMF45013.1"/>
    <property type="molecule type" value="Genomic_DNA"/>
</dbReference>
<keyword evidence="6" id="KW-1185">Reference proteome</keyword>
<feature type="domain" description="Methyltransferase type 11" evidence="4">
    <location>
        <begin position="249"/>
        <end position="341"/>
    </location>
</feature>
<dbReference type="GO" id="GO:0032259">
    <property type="term" value="P:methylation"/>
    <property type="evidence" value="ECO:0007669"/>
    <property type="project" value="UniProtKB-KW"/>
</dbReference>
<dbReference type="SUPFAM" id="SSF53335">
    <property type="entry name" value="S-adenosyl-L-methionine-dependent methyltransferases"/>
    <property type="match status" value="1"/>
</dbReference>
<evidence type="ECO:0000313" key="6">
    <source>
        <dbReference type="Proteomes" id="UP000192906"/>
    </source>
</evidence>
<evidence type="ECO:0000256" key="2">
    <source>
        <dbReference type="ARBA" id="ARBA00022603"/>
    </source>
</evidence>
<dbReference type="CDD" id="cd02440">
    <property type="entry name" value="AdoMet_MTases"/>
    <property type="match status" value="1"/>
</dbReference>
<dbReference type="InterPro" id="IPR051052">
    <property type="entry name" value="Diverse_substrate_MTase"/>
</dbReference>
<accession>A0A1X7F487</accession>
<proteinExistence type="inferred from homology"/>
<protein>
    <submittedName>
        <fullName evidence="5">Methyltransferase domain-containing protein</fullName>
    </submittedName>
</protein>
<dbReference type="OrthoDB" id="6493506at2"/>
<dbReference type="PANTHER" id="PTHR44942:SF4">
    <property type="entry name" value="METHYLTRANSFERASE TYPE 11 DOMAIN-CONTAINING PROTEIN"/>
    <property type="match status" value="1"/>
</dbReference>
<dbReference type="Gene3D" id="3.40.50.150">
    <property type="entry name" value="Vaccinia Virus protein VP39"/>
    <property type="match status" value="1"/>
</dbReference>
<dbReference type="GO" id="GO:0008757">
    <property type="term" value="F:S-adenosylmethionine-dependent methyltransferase activity"/>
    <property type="evidence" value="ECO:0007669"/>
    <property type="project" value="InterPro"/>
</dbReference>
<dbReference type="InterPro" id="IPR013216">
    <property type="entry name" value="Methyltransf_11"/>
</dbReference>
<name>A0A1X7F487_9BACT</name>
<dbReference type="Proteomes" id="UP000192906">
    <property type="component" value="Unassembled WGS sequence"/>
</dbReference>
<evidence type="ECO:0000259" key="4">
    <source>
        <dbReference type="Pfam" id="PF08241"/>
    </source>
</evidence>
<dbReference type="AlphaFoldDB" id="A0A1X7F487"/>
<dbReference type="Pfam" id="PF08241">
    <property type="entry name" value="Methyltransf_11"/>
    <property type="match status" value="1"/>
</dbReference>
<dbReference type="InterPro" id="IPR029063">
    <property type="entry name" value="SAM-dependent_MTases_sf"/>
</dbReference>
<keyword evidence="3 5" id="KW-0808">Transferase</keyword>
<sequence>MHTGKTITPIILIQAASRAWSGAPDWCMNETNGRPVVALTMESALNQFPDADIRIVAPAFDKGGRLNDLPAIFPNKKISVYYGFDESPLDRMIAALDDTSDEALIIRVDGLHFGWLPEHAVDMLRIAAQDKLDCVKMPDDFPIQLTSDIYRLSSLKKASTMLSKLDDSGIYKVHPKFFMIKNTAKFKCARYLDHPPVSDEWLSRCREIAHDVYIEGRMAVSKKGIKAGDQLTFHYELALEYITPETVMLDCACGPGYGARMLADKATSVIAADIDEDTILKATAINKRDNLTFQTADATNLEFADNTFDAVTSFETVEHVDPAPYFKEMHRVLRAGGLLILSTPQNSRGHIPVNSQHLREFSIEEITALASAYFTVQQVIGIKQGRVIFPDDPKGQNTFMVCKKPE</sequence>
<evidence type="ECO:0000256" key="1">
    <source>
        <dbReference type="ARBA" id="ARBA00008361"/>
    </source>
</evidence>
<organism evidence="5 6">
    <name type="scientific">Desulfovibrio gilichinskyi</name>
    <dbReference type="NCBI Taxonomy" id="1519643"/>
    <lineage>
        <taxon>Bacteria</taxon>
        <taxon>Pseudomonadati</taxon>
        <taxon>Thermodesulfobacteriota</taxon>
        <taxon>Desulfovibrionia</taxon>
        <taxon>Desulfovibrionales</taxon>
        <taxon>Desulfovibrionaceae</taxon>
        <taxon>Desulfovibrio</taxon>
    </lineage>
</organism>
<dbReference type="PANTHER" id="PTHR44942">
    <property type="entry name" value="METHYLTRANSF_11 DOMAIN-CONTAINING PROTEIN"/>
    <property type="match status" value="1"/>
</dbReference>
<dbReference type="STRING" id="1519643.SAMN06295933_3629"/>
<comment type="similarity">
    <text evidence="1">Belongs to the methyltransferase superfamily.</text>
</comment>
<evidence type="ECO:0000256" key="3">
    <source>
        <dbReference type="ARBA" id="ARBA00022679"/>
    </source>
</evidence>
<evidence type="ECO:0000313" key="5">
    <source>
        <dbReference type="EMBL" id="SMF45013.1"/>
    </source>
</evidence>
<dbReference type="RefSeq" id="WP_085104838.1">
    <property type="nucleotide sequence ID" value="NZ_FWZU01000010.1"/>
</dbReference>
<reference evidence="6" key="1">
    <citation type="submission" date="2017-04" db="EMBL/GenBank/DDBJ databases">
        <authorList>
            <person name="Varghese N."/>
            <person name="Submissions S."/>
        </authorList>
    </citation>
    <scope>NUCLEOTIDE SEQUENCE [LARGE SCALE GENOMIC DNA]</scope>
    <source>
        <strain evidence="6">K3S</strain>
    </source>
</reference>
<gene>
    <name evidence="5" type="ORF">SAMN06295933_3629</name>
</gene>